<dbReference type="Proteomes" id="UP000594464">
    <property type="component" value="Chromosome"/>
</dbReference>
<protein>
    <submittedName>
        <fullName evidence="2">Squalene/phytoene synthase family protein</fullName>
    </submittedName>
</protein>
<dbReference type="PANTHER" id="PTHR11626:SF2">
    <property type="entry name" value="SQUALENE SYNTHASE"/>
    <property type="match status" value="1"/>
</dbReference>
<dbReference type="InterPro" id="IPR019845">
    <property type="entry name" value="Squalene/phytoene_synthase_CS"/>
</dbReference>
<dbReference type="AlphaFoldDB" id="A0A7T0G4R0"/>
<proteinExistence type="predicted"/>
<dbReference type="InterPro" id="IPR002060">
    <property type="entry name" value="Squ/phyt_synthse"/>
</dbReference>
<evidence type="ECO:0000313" key="3">
    <source>
        <dbReference type="Proteomes" id="UP000594464"/>
    </source>
</evidence>
<dbReference type="SFLD" id="SFLDS00005">
    <property type="entry name" value="Isoprenoid_Synthase_Type_I"/>
    <property type="match status" value="1"/>
</dbReference>
<gene>
    <name evidence="2" type="ORF">G3M78_15135</name>
</gene>
<dbReference type="InterPro" id="IPR008949">
    <property type="entry name" value="Isoprenoid_synthase_dom_sf"/>
</dbReference>
<dbReference type="GO" id="GO:0051996">
    <property type="term" value="F:squalene synthase [NAD(P)H] activity"/>
    <property type="evidence" value="ECO:0007669"/>
    <property type="project" value="InterPro"/>
</dbReference>
<keyword evidence="1" id="KW-0808">Transferase</keyword>
<name>A0A7T0G4R0_9BACT</name>
<dbReference type="InterPro" id="IPR044844">
    <property type="entry name" value="Trans_IPPS_euk-type"/>
</dbReference>
<evidence type="ECO:0000313" key="2">
    <source>
        <dbReference type="EMBL" id="QPJ66663.1"/>
    </source>
</evidence>
<dbReference type="PANTHER" id="PTHR11626">
    <property type="entry name" value="FARNESYL-DIPHOSPHATE FARNESYLTRANSFERASE"/>
    <property type="match status" value="1"/>
</dbReference>
<accession>A0A7T0G4R0</accession>
<dbReference type="Pfam" id="PF00494">
    <property type="entry name" value="SQS_PSY"/>
    <property type="match status" value="1"/>
</dbReference>
<dbReference type="Gene3D" id="1.10.600.10">
    <property type="entry name" value="Farnesyl Diphosphate Synthase"/>
    <property type="match status" value="1"/>
</dbReference>
<dbReference type="SUPFAM" id="SSF48576">
    <property type="entry name" value="Terpenoid synthases"/>
    <property type="match status" value="1"/>
</dbReference>
<reference evidence="3" key="1">
    <citation type="submission" date="2020-02" db="EMBL/GenBank/DDBJ databases">
        <title>Genomic and physiological characterization of two novel Nitrospinaceae genera.</title>
        <authorList>
            <person name="Mueller A.J."/>
            <person name="Jung M.-Y."/>
            <person name="Strachan C.R."/>
            <person name="Herbold C.W."/>
            <person name="Kirkegaard R.H."/>
            <person name="Daims H."/>
        </authorList>
    </citation>
    <scope>NUCLEOTIDE SEQUENCE [LARGE SCALE GENOMIC DNA]</scope>
</reference>
<evidence type="ECO:0000256" key="1">
    <source>
        <dbReference type="ARBA" id="ARBA00022679"/>
    </source>
</evidence>
<dbReference type="EMBL" id="CP048620">
    <property type="protein sequence ID" value="QPJ66663.1"/>
    <property type="molecule type" value="Genomic_DNA"/>
</dbReference>
<dbReference type="PROSITE" id="PS01044">
    <property type="entry name" value="SQUALEN_PHYTOEN_SYN_1"/>
    <property type="match status" value="1"/>
</dbReference>
<organism evidence="2 3">
    <name type="scientific">Candidatus Nitrohelix vancouverensis</name>
    <dbReference type="NCBI Taxonomy" id="2705534"/>
    <lineage>
        <taxon>Bacteria</taxon>
        <taxon>Pseudomonadati</taxon>
        <taxon>Nitrospinota/Tectimicrobiota group</taxon>
        <taxon>Nitrospinota</taxon>
        <taxon>Nitrospinia</taxon>
        <taxon>Nitrospinales</taxon>
        <taxon>Nitrospinaceae</taxon>
        <taxon>Candidatus Nitrohelix</taxon>
    </lineage>
</organism>
<sequence length="367" mass="41477">MDDWNYCVATLPKVSRTFALNISVLKGDLHGSILVAYLFCRTVDTVEDAAELDPAIKVKLLGGFIDLMQSPAPRTAELEQWISDCAPVDGSPTDLDLLKNIDRVFRIFDTLPASHQKPIRESVCKMSSGMAYFQDKFEQKTLTPLEDQNELEDYCYFVAGVVGEMLCELKLAKLTGLPENAKRIMRENAVSFGLGLQMTNISKDVIVDQSRGWSYVPKSFIEEKGLSLEAFQSGSDIEKNLEVMETLLLKTTGHLRDALKYTLAIPRQEVSLRLFCIWPLWMAAETVATLHNNRELMTSDAQVKISRKTVRKILRRTPLIAFSNFLLQRSFDSILKSNDFTNPPRFDLKHLKSRLEKLDLPFSANSG</sequence>
<dbReference type="KEGG" id="nva:G3M78_15135"/>
<dbReference type="SFLD" id="SFLDG01018">
    <property type="entry name" value="Squalene/Phytoene_Synthase_Lik"/>
    <property type="match status" value="1"/>
</dbReference>
<dbReference type="GO" id="GO:0045338">
    <property type="term" value="P:farnesyl diphosphate metabolic process"/>
    <property type="evidence" value="ECO:0007669"/>
    <property type="project" value="InterPro"/>
</dbReference>